<dbReference type="Proteomes" id="UP000887540">
    <property type="component" value="Unplaced"/>
</dbReference>
<protein>
    <submittedName>
        <fullName evidence="2">Uncharacterized protein</fullName>
    </submittedName>
</protein>
<reference evidence="2" key="1">
    <citation type="submission" date="2022-11" db="UniProtKB">
        <authorList>
            <consortium name="WormBaseParasite"/>
        </authorList>
    </citation>
    <scope>IDENTIFICATION</scope>
</reference>
<organism evidence="1 2">
    <name type="scientific">Acrobeloides nanus</name>
    <dbReference type="NCBI Taxonomy" id="290746"/>
    <lineage>
        <taxon>Eukaryota</taxon>
        <taxon>Metazoa</taxon>
        <taxon>Ecdysozoa</taxon>
        <taxon>Nematoda</taxon>
        <taxon>Chromadorea</taxon>
        <taxon>Rhabditida</taxon>
        <taxon>Tylenchina</taxon>
        <taxon>Cephalobomorpha</taxon>
        <taxon>Cephaloboidea</taxon>
        <taxon>Cephalobidae</taxon>
        <taxon>Acrobeloides</taxon>
    </lineage>
</organism>
<name>A0A914DKW2_9BILA</name>
<sequence>MLVVHSEYGTPDFSELSFVQFFNPYNGVMTVANMYRRNVTTTTGTTVTTQAMTQSTGAVTGTTGTPPVSIL</sequence>
<proteinExistence type="predicted"/>
<dbReference type="WBParaSite" id="ACRNAN_scaffold2835.g14630.t1">
    <property type="protein sequence ID" value="ACRNAN_scaffold2835.g14630.t1"/>
    <property type="gene ID" value="ACRNAN_scaffold2835.g14630"/>
</dbReference>
<dbReference type="AlphaFoldDB" id="A0A914DKW2"/>
<evidence type="ECO:0000313" key="2">
    <source>
        <dbReference type="WBParaSite" id="ACRNAN_scaffold2835.g14630.t1"/>
    </source>
</evidence>
<evidence type="ECO:0000313" key="1">
    <source>
        <dbReference type="Proteomes" id="UP000887540"/>
    </source>
</evidence>
<accession>A0A914DKW2</accession>
<keyword evidence="1" id="KW-1185">Reference proteome</keyword>